<dbReference type="SUPFAM" id="SSF49764">
    <property type="entry name" value="HSP20-like chaperones"/>
    <property type="match status" value="1"/>
</dbReference>
<accession>A0A660E419</accession>
<evidence type="ECO:0000313" key="4">
    <source>
        <dbReference type="EMBL" id="VDG27653.1"/>
    </source>
</evidence>
<dbReference type="OrthoDB" id="9811615at2"/>
<dbReference type="CDD" id="cd06471">
    <property type="entry name" value="ACD_LpsHSP_like"/>
    <property type="match status" value="1"/>
</dbReference>
<name>A0A660E419_9LACO</name>
<dbReference type="PANTHER" id="PTHR11527">
    <property type="entry name" value="HEAT-SHOCK PROTEIN 20 FAMILY MEMBER"/>
    <property type="match status" value="1"/>
</dbReference>
<gene>
    <name evidence="4" type="ORF">MUDAN_MDHGFNIF_02496</name>
</gene>
<dbReference type="InterPro" id="IPR002068">
    <property type="entry name" value="A-crystallin/Hsp20_dom"/>
</dbReference>
<sequence>MRQQLLRHFEKLLPVKILRQVHHDVDTAVTSRLVMKTDVVEHDDDYTVTAALPGFDKNAINVQYADDWLTLTATHQPDAFDRDDDGRVLQRERQVATAKRRFYFKNVRAEAIQAHFEAGLLTVTLPKKVTATTSQIEIQ</sequence>
<dbReference type="EMBL" id="UYIG01000035">
    <property type="protein sequence ID" value="VDG27653.1"/>
    <property type="molecule type" value="Genomic_DNA"/>
</dbReference>
<evidence type="ECO:0000259" key="3">
    <source>
        <dbReference type="PROSITE" id="PS01031"/>
    </source>
</evidence>
<dbReference type="RefSeq" id="WP_130847028.1">
    <property type="nucleotide sequence ID" value="NZ_UYIE01000108.1"/>
</dbReference>
<feature type="domain" description="SHSP" evidence="3">
    <location>
        <begin position="28"/>
        <end position="139"/>
    </location>
</feature>
<organism evidence="4 5">
    <name type="scientific">Lactiplantibacillus mudanjiangensis</name>
    <dbReference type="NCBI Taxonomy" id="1296538"/>
    <lineage>
        <taxon>Bacteria</taxon>
        <taxon>Bacillati</taxon>
        <taxon>Bacillota</taxon>
        <taxon>Bacilli</taxon>
        <taxon>Lactobacillales</taxon>
        <taxon>Lactobacillaceae</taxon>
        <taxon>Lactiplantibacillus</taxon>
    </lineage>
</organism>
<evidence type="ECO:0000313" key="5">
    <source>
        <dbReference type="Proteomes" id="UP000289996"/>
    </source>
</evidence>
<dbReference type="PROSITE" id="PS01031">
    <property type="entry name" value="SHSP"/>
    <property type="match status" value="1"/>
</dbReference>
<dbReference type="AlphaFoldDB" id="A0A660E419"/>
<dbReference type="InterPro" id="IPR031107">
    <property type="entry name" value="Small_HSP"/>
</dbReference>
<keyword evidence="5" id="KW-1185">Reference proteome</keyword>
<evidence type="ECO:0000256" key="2">
    <source>
        <dbReference type="RuleBase" id="RU003616"/>
    </source>
</evidence>
<dbReference type="Gene3D" id="2.60.40.790">
    <property type="match status" value="1"/>
</dbReference>
<keyword evidence="4" id="KW-0346">Stress response</keyword>
<comment type="similarity">
    <text evidence="1 2">Belongs to the small heat shock protein (HSP20) family.</text>
</comment>
<reference evidence="4 5" key="1">
    <citation type="submission" date="2018-11" db="EMBL/GenBank/DDBJ databases">
        <authorList>
            <person name="Wuyts S."/>
        </authorList>
    </citation>
    <scope>NUCLEOTIDE SEQUENCE [LARGE SCALE GENOMIC DNA]</scope>
    <source>
        <strain evidence="4">Lactobacillus mudanjiangensis AMBF249</strain>
    </source>
</reference>
<dbReference type="Proteomes" id="UP000289996">
    <property type="component" value="Unassembled WGS sequence"/>
</dbReference>
<dbReference type="InterPro" id="IPR008978">
    <property type="entry name" value="HSP20-like_chaperone"/>
</dbReference>
<evidence type="ECO:0000256" key="1">
    <source>
        <dbReference type="PROSITE-ProRule" id="PRU00285"/>
    </source>
</evidence>
<protein>
    <submittedName>
        <fullName evidence="4">Small heat shock protein [Lactobacillus plantarum JDM1]</fullName>
    </submittedName>
</protein>
<dbReference type="Pfam" id="PF00011">
    <property type="entry name" value="HSP20"/>
    <property type="match status" value="1"/>
</dbReference>
<proteinExistence type="inferred from homology"/>